<accession>A0A4C1U5R3</accession>
<gene>
    <name evidence="1" type="ORF">EVAR_9785_1</name>
</gene>
<dbReference type="EMBL" id="BGZK01000130">
    <property type="protein sequence ID" value="GBP21600.1"/>
    <property type="molecule type" value="Genomic_DNA"/>
</dbReference>
<name>A0A4C1U5R3_EUMVA</name>
<sequence>MKLDTPPKIALPELQCTVFPDLQGPLLRGPRGHVVSGFPEYFRKGPWEKSGIWYRCSTGTRAPKGNLNEFCRGARLQETPPNIGQEGWRSFSRVHSWSYHDGNGMSITVFPMASETSATDSIAWDRAEAQEVGFETQSLEFCRTSQIRSGARSEEQKDKSNAPGLECGLAQQCVQDEKNEFIHYVDQSPASGIDAIITLKDVI</sequence>
<proteinExistence type="predicted"/>
<comment type="caution">
    <text evidence="1">The sequence shown here is derived from an EMBL/GenBank/DDBJ whole genome shotgun (WGS) entry which is preliminary data.</text>
</comment>
<organism evidence="1 2">
    <name type="scientific">Eumeta variegata</name>
    <name type="common">Bagworm moth</name>
    <name type="synonym">Eumeta japonica</name>
    <dbReference type="NCBI Taxonomy" id="151549"/>
    <lineage>
        <taxon>Eukaryota</taxon>
        <taxon>Metazoa</taxon>
        <taxon>Ecdysozoa</taxon>
        <taxon>Arthropoda</taxon>
        <taxon>Hexapoda</taxon>
        <taxon>Insecta</taxon>
        <taxon>Pterygota</taxon>
        <taxon>Neoptera</taxon>
        <taxon>Endopterygota</taxon>
        <taxon>Lepidoptera</taxon>
        <taxon>Glossata</taxon>
        <taxon>Ditrysia</taxon>
        <taxon>Tineoidea</taxon>
        <taxon>Psychidae</taxon>
        <taxon>Oiketicinae</taxon>
        <taxon>Eumeta</taxon>
    </lineage>
</organism>
<evidence type="ECO:0000313" key="2">
    <source>
        <dbReference type="Proteomes" id="UP000299102"/>
    </source>
</evidence>
<dbReference type="AlphaFoldDB" id="A0A4C1U5R3"/>
<keyword evidence="2" id="KW-1185">Reference proteome</keyword>
<dbReference type="Proteomes" id="UP000299102">
    <property type="component" value="Unassembled WGS sequence"/>
</dbReference>
<evidence type="ECO:0000313" key="1">
    <source>
        <dbReference type="EMBL" id="GBP21600.1"/>
    </source>
</evidence>
<reference evidence="1 2" key="1">
    <citation type="journal article" date="2019" name="Commun. Biol.">
        <title>The bagworm genome reveals a unique fibroin gene that provides high tensile strength.</title>
        <authorList>
            <person name="Kono N."/>
            <person name="Nakamura H."/>
            <person name="Ohtoshi R."/>
            <person name="Tomita M."/>
            <person name="Numata K."/>
            <person name="Arakawa K."/>
        </authorList>
    </citation>
    <scope>NUCLEOTIDE SEQUENCE [LARGE SCALE GENOMIC DNA]</scope>
</reference>
<protein>
    <submittedName>
        <fullName evidence="1">Uncharacterized protein</fullName>
    </submittedName>
</protein>